<dbReference type="InterPro" id="IPR005528">
    <property type="entry name" value="ChpA-H"/>
</dbReference>
<keyword evidence="6 7" id="KW-0034">Amyloid</keyword>
<organism evidence="10 11">
    <name type="scientific">Streptomyces zingiberis</name>
    <dbReference type="NCBI Taxonomy" id="2053010"/>
    <lineage>
        <taxon>Bacteria</taxon>
        <taxon>Bacillati</taxon>
        <taxon>Actinomycetota</taxon>
        <taxon>Actinomycetes</taxon>
        <taxon>Kitasatosporales</taxon>
        <taxon>Streptomycetaceae</taxon>
        <taxon>Streptomyces</taxon>
    </lineage>
</organism>
<feature type="signal peptide" evidence="8">
    <location>
        <begin position="1"/>
        <end position="23"/>
    </location>
</feature>
<accession>A0ABX1BY85</accession>
<evidence type="ECO:0000256" key="4">
    <source>
        <dbReference type="ARBA" id="ARBA00022729"/>
    </source>
</evidence>
<keyword evidence="4 8" id="KW-0732">Signal</keyword>
<evidence type="ECO:0000256" key="1">
    <source>
        <dbReference type="ARBA" id="ARBA00004191"/>
    </source>
</evidence>
<feature type="chain" id="PRO_5046482489" evidence="8">
    <location>
        <begin position="24"/>
        <end position="77"/>
    </location>
</feature>
<comment type="caution">
    <text evidence="10">The sequence shown here is derived from an EMBL/GenBank/DDBJ whole genome shotgun (WGS) entry which is preliminary data.</text>
</comment>
<comment type="subcellular location">
    <subcellularLocation>
        <location evidence="1">Secreted</location>
        <location evidence="1">Cell wall</location>
    </subcellularLocation>
</comment>
<reference evidence="10 11" key="1">
    <citation type="submission" date="2020-03" db="EMBL/GenBank/DDBJ databases">
        <title>WGS of actinomycetes isolated from Thailand.</title>
        <authorList>
            <person name="Thawai C."/>
        </authorList>
    </citation>
    <scope>NUCLEOTIDE SEQUENCE [LARGE SCALE GENOMIC DNA]</scope>
    <source>
        <strain evidence="10 11">PLAI 1-29</strain>
    </source>
</reference>
<proteinExistence type="predicted"/>
<evidence type="ECO:0000256" key="5">
    <source>
        <dbReference type="ARBA" id="ARBA00022889"/>
    </source>
</evidence>
<evidence type="ECO:0000313" key="11">
    <source>
        <dbReference type="Proteomes" id="UP000695264"/>
    </source>
</evidence>
<evidence type="ECO:0000256" key="7">
    <source>
        <dbReference type="PROSITE-ProRule" id="PRU01232"/>
    </source>
</evidence>
<evidence type="ECO:0000256" key="2">
    <source>
        <dbReference type="ARBA" id="ARBA00022512"/>
    </source>
</evidence>
<evidence type="ECO:0000256" key="3">
    <source>
        <dbReference type="ARBA" id="ARBA00022525"/>
    </source>
</evidence>
<dbReference type="PROSITE" id="PS51884">
    <property type="entry name" value="CHAPLIN"/>
    <property type="match status" value="1"/>
</dbReference>
<protein>
    <submittedName>
        <fullName evidence="10">Chaplin</fullName>
    </submittedName>
</protein>
<name>A0ABX1BY85_9ACTN</name>
<keyword evidence="5" id="KW-0130">Cell adhesion</keyword>
<evidence type="ECO:0000256" key="8">
    <source>
        <dbReference type="SAM" id="SignalP"/>
    </source>
</evidence>
<feature type="domain" description="Chaplin" evidence="9">
    <location>
        <begin position="36"/>
        <end position="76"/>
    </location>
</feature>
<dbReference type="Proteomes" id="UP000695264">
    <property type="component" value="Unassembled WGS sequence"/>
</dbReference>
<keyword evidence="11" id="KW-1185">Reference proteome</keyword>
<dbReference type="EMBL" id="JAATEN010000008">
    <property type="protein sequence ID" value="NJQ01378.1"/>
    <property type="molecule type" value="Genomic_DNA"/>
</dbReference>
<evidence type="ECO:0000259" key="9">
    <source>
        <dbReference type="PROSITE" id="PS51884"/>
    </source>
</evidence>
<keyword evidence="3" id="KW-0964">Secreted</keyword>
<evidence type="ECO:0000256" key="6">
    <source>
        <dbReference type="ARBA" id="ARBA00023087"/>
    </source>
</evidence>
<gene>
    <name evidence="10" type="ORF">HCK00_12780</name>
</gene>
<sequence>MIKKVAAVTAAAGGLMLAGAGMAAADSAAGGTATDSPGVVSGNTIQVPAHVPVNLCGTTVSVIGLLNPATDNGCTHS</sequence>
<evidence type="ECO:0000313" key="10">
    <source>
        <dbReference type="EMBL" id="NJQ01378.1"/>
    </source>
</evidence>
<dbReference type="RefSeq" id="WP_168102156.1">
    <property type="nucleotide sequence ID" value="NZ_JAATEN010000008.1"/>
</dbReference>
<dbReference type="Pfam" id="PF03777">
    <property type="entry name" value="ChpA-C"/>
    <property type="match status" value="1"/>
</dbReference>
<keyword evidence="2" id="KW-0134">Cell wall</keyword>